<dbReference type="GO" id="GO:0008173">
    <property type="term" value="F:RNA methyltransferase activity"/>
    <property type="evidence" value="ECO:0007669"/>
    <property type="project" value="InterPro"/>
</dbReference>
<dbReference type="InterPro" id="IPR029026">
    <property type="entry name" value="tRNA_m1G_MTases_N"/>
</dbReference>
<feature type="compositionally biased region" description="Polar residues" evidence="4">
    <location>
        <begin position="9"/>
        <end position="20"/>
    </location>
</feature>
<dbReference type="InterPro" id="IPR001537">
    <property type="entry name" value="SpoU_MeTrfase"/>
</dbReference>
<dbReference type="CDD" id="cd18104">
    <property type="entry name" value="SpoU-like_RNA-MTase"/>
    <property type="match status" value="1"/>
</dbReference>
<keyword evidence="8" id="KW-1185">Reference proteome</keyword>
<evidence type="ECO:0000256" key="1">
    <source>
        <dbReference type="ARBA" id="ARBA00007228"/>
    </source>
</evidence>
<dbReference type="GO" id="GO:0003723">
    <property type="term" value="F:RNA binding"/>
    <property type="evidence" value="ECO:0007669"/>
    <property type="project" value="InterPro"/>
</dbReference>
<sequence length="288" mass="30776">MPLPLSDSDAVTITGMSDPQSRPPLELTSTSNPRIKALIGLRRRRAREQAGVSLVEGYEELVLALDAGVVPQSLYYCPALMSTSDQLDTVDRVSALGTTVFRLSRPVFEKAAYRESPDGWLAVVPAVPTGLAELRIAANPLLLVGEAVEKPGNLGAMLRTADAVGVDAVIASQPVTDWGNPNVVRASKGTIFTVPVASAPTAEVLPWLRDRAVSVVAATPDTDTEYTDVDFTGPTAVVVGTEKHGLTDEWLDRADARVRIPMLGRVNSLNVATSAAIILYEALRQRRP</sequence>
<dbReference type="InterPro" id="IPR029064">
    <property type="entry name" value="Ribosomal_eL30-like_sf"/>
</dbReference>
<feature type="domain" description="MRM3-like substrate binding" evidence="6">
    <location>
        <begin position="32"/>
        <end position="122"/>
    </location>
</feature>
<dbReference type="Gene3D" id="3.30.1330.30">
    <property type="match status" value="1"/>
</dbReference>
<accession>A0AAE3KKS1</accession>
<dbReference type="Pfam" id="PF22435">
    <property type="entry name" value="MRM3-like_sub_bind"/>
    <property type="match status" value="1"/>
</dbReference>
<dbReference type="Pfam" id="PF00588">
    <property type="entry name" value="SpoU_methylase"/>
    <property type="match status" value="1"/>
</dbReference>
<evidence type="ECO:0000259" key="5">
    <source>
        <dbReference type="Pfam" id="PF00588"/>
    </source>
</evidence>
<dbReference type="AlphaFoldDB" id="A0AAE3KKS1"/>
<dbReference type="EMBL" id="JAMTCK010000020">
    <property type="protein sequence ID" value="MCP2169669.1"/>
    <property type="molecule type" value="Genomic_DNA"/>
</dbReference>
<evidence type="ECO:0000256" key="4">
    <source>
        <dbReference type="SAM" id="MobiDB-lite"/>
    </source>
</evidence>
<dbReference type="Gene3D" id="3.40.1280.10">
    <property type="match status" value="1"/>
</dbReference>
<evidence type="ECO:0000256" key="2">
    <source>
        <dbReference type="ARBA" id="ARBA00022603"/>
    </source>
</evidence>
<evidence type="ECO:0000256" key="3">
    <source>
        <dbReference type="ARBA" id="ARBA00022679"/>
    </source>
</evidence>
<evidence type="ECO:0000313" key="7">
    <source>
        <dbReference type="EMBL" id="MCP2169669.1"/>
    </source>
</evidence>
<gene>
    <name evidence="7" type="ORF">LX83_006555</name>
</gene>
<dbReference type="SUPFAM" id="SSF55315">
    <property type="entry name" value="L30e-like"/>
    <property type="match status" value="1"/>
</dbReference>
<evidence type="ECO:0000313" key="8">
    <source>
        <dbReference type="Proteomes" id="UP001206128"/>
    </source>
</evidence>
<keyword evidence="2 7" id="KW-0489">Methyltransferase</keyword>
<dbReference type="SUPFAM" id="SSF75217">
    <property type="entry name" value="alpha/beta knot"/>
    <property type="match status" value="1"/>
</dbReference>
<name>A0AAE3KKS1_9PSEU</name>
<feature type="domain" description="tRNA/rRNA methyltransferase SpoU type" evidence="5">
    <location>
        <begin position="141"/>
        <end position="280"/>
    </location>
</feature>
<dbReference type="InterPro" id="IPR053888">
    <property type="entry name" value="MRM3-like_sub_bind"/>
</dbReference>
<dbReference type="GO" id="GO:0006396">
    <property type="term" value="P:RNA processing"/>
    <property type="evidence" value="ECO:0007669"/>
    <property type="project" value="InterPro"/>
</dbReference>
<comment type="caution">
    <text evidence="7">The sequence shown here is derived from an EMBL/GenBank/DDBJ whole genome shotgun (WGS) entry which is preliminary data.</text>
</comment>
<dbReference type="Proteomes" id="UP001206128">
    <property type="component" value="Unassembled WGS sequence"/>
</dbReference>
<reference evidence="7" key="1">
    <citation type="submission" date="2022-06" db="EMBL/GenBank/DDBJ databases">
        <title>Genomic Encyclopedia of Archaeal and Bacterial Type Strains, Phase II (KMG-II): from individual species to whole genera.</title>
        <authorList>
            <person name="Goeker M."/>
        </authorList>
    </citation>
    <scope>NUCLEOTIDE SEQUENCE</scope>
    <source>
        <strain evidence="7">DSM 43935</strain>
    </source>
</reference>
<organism evidence="7 8">
    <name type="scientific">Goodfellowiella coeruleoviolacea</name>
    <dbReference type="NCBI Taxonomy" id="334858"/>
    <lineage>
        <taxon>Bacteria</taxon>
        <taxon>Bacillati</taxon>
        <taxon>Actinomycetota</taxon>
        <taxon>Actinomycetes</taxon>
        <taxon>Pseudonocardiales</taxon>
        <taxon>Pseudonocardiaceae</taxon>
        <taxon>Goodfellowiella</taxon>
    </lineage>
</organism>
<keyword evidence="3" id="KW-0808">Transferase</keyword>
<dbReference type="GO" id="GO:0032259">
    <property type="term" value="P:methylation"/>
    <property type="evidence" value="ECO:0007669"/>
    <property type="project" value="UniProtKB-KW"/>
</dbReference>
<comment type="similarity">
    <text evidence="1">Belongs to the class IV-like SAM-binding methyltransferase superfamily. RNA methyltransferase TrmH family.</text>
</comment>
<dbReference type="InterPro" id="IPR029028">
    <property type="entry name" value="Alpha/beta_knot_MTases"/>
</dbReference>
<evidence type="ECO:0000259" key="6">
    <source>
        <dbReference type="Pfam" id="PF22435"/>
    </source>
</evidence>
<dbReference type="PANTHER" id="PTHR43191:SF2">
    <property type="entry name" value="RRNA METHYLTRANSFERASE 3, MITOCHONDRIAL"/>
    <property type="match status" value="1"/>
</dbReference>
<protein>
    <submittedName>
        <fullName evidence="7">RNA methyltransferase, TrmH family</fullName>
    </submittedName>
</protein>
<feature type="region of interest" description="Disordered" evidence="4">
    <location>
        <begin position="1"/>
        <end position="29"/>
    </location>
</feature>
<proteinExistence type="inferred from homology"/>
<dbReference type="PANTHER" id="PTHR43191">
    <property type="entry name" value="RRNA METHYLTRANSFERASE 3"/>
    <property type="match status" value="1"/>
</dbReference>
<dbReference type="InterPro" id="IPR051259">
    <property type="entry name" value="rRNA_Methyltransferase"/>
</dbReference>